<keyword evidence="7" id="KW-0532">Neurotransmitter transport</keyword>
<dbReference type="PROSITE" id="PS50192">
    <property type="entry name" value="T_SNARE"/>
    <property type="match status" value="1"/>
</dbReference>
<dbReference type="InterPro" id="IPR045242">
    <property type="entry name" value="Syntaxin"/>
</dbReference>
<feature type="domain" description="T-SNARE coiled-coil homology" evidence="17">
    <location>
        <begin position="188"/>
        <end position="250"/>
    </location>
</feature>
<feature type="transmembrane region" description="Helical" evidence="16">
    <location>
        <begin position="453"/>
        <end position="476"/>
    </location>
</feature>
<dbReference type="Pfam" id="PF05739">
    <property type="entry name" value="SNARE"/>
    <property type="match status" value="1"/>
</dbReference>
<dbReference type="GO" id="GO:0000149">
    <property type="term" value="F:SNARE binding"/>
    <property type="evidence" value="ECO:0007669"/>
    <property type="project" value="TreeGrafter"/>
</dbReference>
<evidence type="ECO:0000256" key="11">
    <source>
        <dbReference type="ARBA" id="ARBA00038802"/>
    </source>
</evidence>
<evidence type="ECO:0000256" key="5">
    <source>
        <dbReference type="ARBA" id="ARBA00022553"/>
    </source>
</evidence>
<evidence type="ECO:0000256" key="14">
    <source>
        <dbReference type="RuleBase" id="RU003858"/>
    </source>
</evidence>
<dbReference type="InterPro" id="IPR000727">
    <property type="entry name" value="T_SNARE_dom"/>
</dbReference>
<keyword evidence="8 16" id="KW-1133">Transmembrane helix</keyword>
<evidence type="ECO:0000259" key="18">
    <source>
        <dbReference type="PROSITE" id="PS50835"/>
    </source>
</evidence>
<evidence type="ECO:0000256" key="7">
    <source>
        <dbReference type="ARBA" id="ARBA00022775"/>
    </source>
</evidence>
<proteinExistence type="inferred from homology"/>
<dbReference type="Gene3D" id="1.20.58.70">
    <property type="match status" value="2"/>
</dbReference>
<evidence type="ECO:0000256" key="2">
    <source>
        <dbReference type="ARBA" id="ARBA00004211"/>
    </source>
</evidence>
<evidence type="ECO:0000256" key="13">
    <source>
        <dbReference type="ARBA" id="ARBA00045194"/>
    </source>
</evidence>
<evidence type="ECO:0000256" key="3">
    <source>
        <dbReference type="ARBA" id="ARBA00009063"/>
    </source>
</evidence>
<name>A0A8X7X947_POLSE</name>
<keyword evidence="20" id="KW-1185">Reference proteome</keyword>
<dbReference type="InterPro" id="IPR013783">
    <property type="entry name" value="Ig-like_fold"/>
</dbReference>
<evidence type="ECO:0000256" key="10">
    <source>
        <dbReference type="ARBA" id="ARBA00023136"/>
    </source>
</evidence>
<dbReference type="Pfam" id="PF00804">
    <property type="entry name" value="Syntaxin"/>
    <property type="match status" value="1"/>
</dbReference>
<dbReference type="InterPro" id="IPR006011">
    <property type="entry name" value="Syntaxin_N"/>
</dbReference>
<comment type="function">
    <text evidence="13">Potentially involved in docking of synaptic vesicles at presynaptic active zones. May mediate Ca(2+)-regulation of exocytosis acrosomal reaction in sperm.</text>
</comment>
<comment type="caution">
    <text evidence="19">The sequence shown here is derived from an EMBL/GenBank/DDBJ whole genome shotgun (WGS) entry which is preliminary data.</text>
</comment>
<dbReference type="GO" id="GO:0031629">
    <property type="term" value="P:synaptic vesicle fusion to presynaptic active zone membrane"/>
    <property type="evidence" value="ECO:0007669"/>
    <property type="project" value="TreeGrafter"/>
</dbReference>
<dbReference type="GO" id="GO:0031201">
    <property type="term" value="C:SNARE complex"/>
    <property type="evidence" value="ECO:0007669"/>
    <property type="project" value="TreeGrafter"/>
</dbReference>
<dbReference type="CDD" id="cd15880">
    <property type="entry name" value="SNARE_syntaxin1"/>
    <property type="match status" value="1"/>
</dbReference>
<dbReference type="EMBL" id="JAATIS010003638">
    <property type="protein sequence ID" value="KAG2464508.1"/>
    <property type="molecule type" value="Genomic_DNA"/>
</dbReference>
<evidence type="ECO:0000256" key="12">
    <source>
        <dbReference type="ARBA" id="ARBA00040532"/>
    </source>
</evidence>
<dbReference type="Gene3D" id="1.20.5.110">
    <property type="match status" value="1"/>
</dbReference>
<dbReference type="SMART" id="SM00503">
    <property type="entry name" value="SynN"/>
    <property type="match status" value="1"/>
</dbReference>
<dbReference type="PROSITE" id="PS50835">
    <property type="entry name" value="IG_LIKE"/>
    <property type="match status" value="1"/>
</dbReference>
<keyword evidence="10 16" id="KW-0472">Membrane</keyword>
<dbReference type="CDD" id="cd00179">
    <property type="entry name" value="SynN"/>
    <property type="match status" value="1"/>
</dbReference>
<evidence type="ECO:0000256" key="1">
    <source>
        <dbReference type="ARBA" id="ARBA00004184"/>
    </source>
</evidence>
<evidence type="ECO:0000256" key="6">
    <source>
        <dbReference type="ARBA" id="ARBA00022692"/>
    </source>
</evidence>
<evidence type="ECO:0000256" key="9">
    <source>
        <dbReference type="ARBA" id="ARBA00023054"/>
    </source>
</evidence>
<dbReference type="PANTHER" id="PTHR19957">
    <property type="entry name" value="SYNTAXIN"/>
    <property type="match status" value="1"/>
</dbReference>
<dbReference type="CDD" id="cd00099">
    <property type="entry name" value="IgV"/>
    <property type="match status" value="1"/>
</dbReference>
<dbReference type="Pfam" id="PF07686">
    <property type="entry name" value="V-set"/>
    <property type="match status" value="1"/>
</dbReference>
<evidence type="ECO:0000313" key="19">
    <source>
        <dbReference type="EMBL" id="KAG2464508.1"/>
    </source>
</evidence>
<dbReference type="GO" id="GO:0048278">
    <property type="term" value="P:vesicle docking"/>
    <property type="evidence" value="ECO:0007669"/>
    <property type="project" value="TreeGrafter"/>
</dbReference>
<dbReference type="PANTHER" id="PTHR19957:SF334">
    <property type="entry name" value="SYNTAXIN-1B"/>
    <property type="match status" value="1"/>
</dbReference>
<dbReference type="PROSITE" id="PS00914">
    <property type="entry name" value="SYNTAXIN"/>
    <property type="match status" value="1"/>
</dbReference>
<evidence type="ECO:0000256" key="8">
    <source>
        <dbReference type="ARBA" id="ARBA00022989"/>
    </source>
</evidence>
<dbReference type="InterPro" id="IPR036179">
    <property type="entry name" value="Ig-like_dom_sf"/>
</dbReference>
<dbReference type="InterPro" id="IPR010989">
    <property type="entry name" value="SNARE"/>
</dbReference>
<dbReference type="SMART" id="SM00406">
    <property type="entry name" value="IGv"/>
    <property type="match status" value="1"/>
</dbReference>
<evidence type="ECO:0000256" key="15">
    <source>
        <dbReference type="SAM" id="Coils"/>
    </source>
</evidence>
<feature type="coiled-coil region" evidence="15">
    <location>
        <begin position="58"/>
        <end position="85"/>
    </location>
</feature>
<organism evidence="19 20">
    <name type="scientific">Polypterus senegalus</name>
    <name type="common">Senegal bichir</name>
    <dbReference type="NCBI Taxonomy" id="55291"/>
    <lineage>
        <taxon>Eukaryota</taxon>
        <taxon>Metazoa</taxon>
        <taxon>Chordata</taxon>
        <taxon>Craniata</taxon>
        <taxon>Vertebrata</taxon>
        <taxon>Euteleostomi</taxon>
        <taxon>Actinopterygii</taxon>
        <taxon>Polypteriformes</taxon>
        <taxon>Polypteridae</taxon>
        <taxon>Polypterus</taxon>
    </lineage>
</organism>
<dbReference type="SUPFAM" id="SSF48726">
    <property type="entry name" value="Immunoglobulin"/>
    <property type="match status" value="1"/>
</dbReference>
<dbReference type="GO" id="GO:0006886">
    <property type="term" value="P:intracellular protein transport"/>
    <property type="evidence" value="ECO:0007669"/>
    <property type="project" value="InterPro"/>
</dbReference>
<dbReference type="GO" id="GO:0005484">
    <property type="term" value="F:SNAP receptor activity"/>
    <property type="evidence" value="ECO:0007669"/>
    <property type="project" value="InterPro"/>
</dbReference>
<dbReference type="FunFam" id="1.20.5.110:FF:000022">
    <property type="entry name" value="Syntaxin 19"/>
    <property type="match status" value="1"/>
</dbReference>
<dbReference type="SUPFAM" id="SSF47661">
    <property type="entry name" value="t-snare proteins"/>
    <property type="match status" value="1"/>
</dbReference>
<feature type="non-terminal residue" evidence="19">
    <location>
        <position position="1"/>
    </location>
</feature>
<keyword evidence="5" id="KW-0597">Phosphoprotein</keyword>
<accession>A0A8X7X947</accession>
<keyword evidence="9 15" id="KW-0175">Coiled coil</keyword>
<dbReference type="InterPro" id="IPR013106">
    <property type="entry name" value="Ig_V-set"/>
</dbReference>
<dbReference type="Proteomes" id="UP000886611">
    <property type="component" value="Unassembled WGS sequence"/>
</dbReference>
<evidence type="ECO:0000256" key="4">
    <source>
        <dbReference type="ARBA" id="ARBA00022448"/>
    </source>
</evidence>
<keyword evidence="6 16" id="KW-0812">Transmembrane</keyword>
<dbReference type="GO" id="GO:0048787">
    <property type="term" value="C:presynaptic active zone membrane"/>
    <property type="evidence" value="ECO:0007669"/>
    <property type="project" value="TreeGrafter"/>
</dbReference>
<gene>
    <name evidence="19" type="primary">Stx1b</name>
    <name evidence="19" type="ORF">GTO96_0002326</name>
</gene>
<dbReference type="SMART" id="SM00409">
    <property type="entry name" value="IG"/>
    <property type="match status" value="1"/>
</dbReference>
<reference evidence="19 20" key="1">
    <citation type="journal article" date="2021" name="Cell">
        <title>Tracing the genetic footprints of vertebrate landing in non-teleost ray-finned fishes.</title>
        <authorList>
            <person name="Bi X."/>
            <person name="Wang K."/>
            <person name="Yang L."/>
            <person name="Pan H."/>
            <person name="Jiang H."/>
            <person name="Wei Q."/>
            <person name="Fang M."/>
            <person name="Yu H."/>
            <person name="Zhu C."/>
            <person name="Cai Y."/>
            <person name="He Y."/>
            <person name="Gan X."/>
            <person name="Zeng H."/>
            <person name="Yu D."/>
            <person name="Zhu Y."/>
            <person name="Jiang H."/>
            <person name="Qiu Q."/>
            <person name="Yang H."/>
            <person name="Zhang Y.E."/>
            <person name="Wang W."/>
            <person name="Zhu M."/>
            <person name="He S."/>
            <person name="Zhang G."/>
        </authorList>
    </citation>
    <scope>NUCLEOTIDE SEQUENCE [LARGE SCALE GENOMIC DNA]</scope>
    <source>
        <strain evidence="19">Bchr_013</strain>
    </source>
</reference>
<evidence type="ECO:0000259" key="17">
    <source>
        <dbReference type="PROSITE" id="PS50192"/>
    </source>
</evidence>
<comment type="similarity">
    <text evidence="3 14">Belongs to the syntaxin family.</text>
</comment>
<dbReference type="GO" id="GO:0008021">
    <property type="term" value="C:synaptic vesicle"/>
    <property type="evidence" value="ECO:0007669"/>
    <property type="project" value="TreeGrafter"/>
</dbReference>
<dbReference type="Gene3D" id="2.60.40.10">
    <property type="entry name" value="Immunoglobulins"/>
    <property type="match status" value="1"/>
</dbReference>
<protein>
    <recommendedName>
        <fullName evidence="12">Syntaxin-1B</fullName>
    </recommendedName>
</protein>
<comment type="subcellular location">
    <subcellularLocation>
        <location evidence="1">Endomembrane system</location>
        <topology evidence="1">Peripheral membrane protein</topology>
    </subcellularLocation>
    <subcellularLocation>
        <location evidence="2">Membrane</location>
        <topology evidence="2">Single-pass type IV membrane protein</topology>
    </subcellularLocation>
</comment>
<dbReference type="InterPro" id="IPR003599">
    <property type="entry name" value="Ig_sub"/>
</dbReference>
<dbReference type="GO" id="GO:0098967">
    <property type="term" value="P:exocytic insertion of neurotransmitter receptor to postsynaptic membrane"/>
    <property type="evidence" value="ECO:0007669"/>
    <property type="project" value="TreeGrafter"/>
</dbReference>
<sequence length="498" mass="55869">MTSSRDRIAPQLTTVPRRASPTVRHQVEVLMDAKDSDDDEEVVHVDRDHFMDEFFEQVEEIRGCIEKLSEDVEQVKKQHSAILAAPNPDETIEQSIEQEEGLNRSSADLRIRKTQHSTLSRKFVEVMTEYNTTQSKYRDRCKDRIQRQLEITGRTTTNEELEDMLESGKLAIFTDDIKMDSQMTKQALNEIETRHNEIIKLENSIRELHDMFVDMAMLVESQGEMIDRIEYNVEHSVDYVERAVSDTKKAVKYQSKARRALDHLVPIALPGGAEDLSSWAVKSRQHPLAATPTPNWSVEDSMSHGALWEAGESPSAREVTTKRPGGDPCLGHILVFQPPRLEVLVGQPALLNCTFTLSSSRNILAVSWFKKSPSGQQKVYPVDSSAFSNRTHVERSRFRSSNDASLLVENVTLADSGMYFCQIWNHGLEMSTTGNGTLLSVTDPLSANETGSSWLGCTATALLGSYVMVVQFLVLYKCRKSKEGSKGRSAPSGAVSRD</sequence>
<feature type="non-terminal residue" evidence="19">
    <location>
        <position position="498"/>
    </location>
</feature>
<keyword evidence="4" id="KW-0813">Transport</keyword>
<evidence type="ECO:0000256" key="16">
    <source>
        <dbReference type="SAM" id="Phobius"/>
    </source>
</evidence>
<dbReference type="InterPro" id="IPR007110">
    <property type="entry name" value="Ig-like_dom"/>
</dbReference>
<comment type="subunit">
    <text evidence="11">Interacts with OTOF. Interacts with SYT6 and SYT8; the interaction is Ca(2+)-dependent.</text>
</comment>
<dbReference type="InterPro" id="IPR006012">
    <property type="entry name" value="Syntaxin/epimorphin_CS"/>
</dbReference>
<feature type="domain" description="Ig-like" evidence="18">
    <location>
        <begin position="314"/>
        <end position="442"/>
    </location>
</feature>
<dbReference type="AlphaFoldDB" id="A0A8X7X947"/>
<evidence type="ECO:0000313" key="20">
    <source>
        <dbReference type="Proteomes" id="UP000886611"/>
    </source>
</evidence>
<dbReference type="SMART" id="SM00397">
    <property type="entry name" value="t_SNARE"/>
    <property type="match status" value="1"/>
</dbReference>